<keyword evidence="7" id="KW-0547">Nucleotide-binding</keyword>
<dbReference type="Pfam" id="PF00512">
    <property type="entry name" value="HisKA"/>
    <property type="match status" value="1"/>
</dbReference>
<dbReference type="InterPro" id="IPR013655">
    <property type="entry name" value="PAS_fold_3"/>
</dbReference>
<dbReference type="InterPro" id="IPR050736">
    <property type="entry name" value="Sensor_HK_Regulatory"/>
</dbReference>
<dbReference type="GO" id="GO:0005886">
    <property type="term" value="C:plasma membrane"/>
    <property type="evidence" value="ECO:0007669"/>
    <property type="project" value="UniProtKB-SubCell"/>
</dbReference>
<keyword evidence="10" id="KW-0902">Two-component regulatory system</keyword>
<evidence type="ECO:0000256" key="6">
    <source>
        <dbReference type="ARBA" id="ARBA00022679"/>
    </source>
</evidence>
<dbReference type="Proteomes" id="UP000243338">
    <property type="component" value="Unassembled WGS sequence"/>
</dbReference>
<evidence type="ECO:0000259" key="13">
    <source>
        <dbReference type="PROSITE" id="PS50112"/>
    </source>
</evidence>
<dbReference type="InterPro" id="IPR000700">
    <property type="entry name" value="PAS-assoc_C"/>
</dbReference>
<dbReference type="AlphaFoldDB" id="A0A1H9ZUX1"/>
<dbReference type="RefSeq" id="WP_091689774.1">
    <property type="nucleotide sequence ID" value="NZ_CAAGSJ010000005.1"/>
</dbReference>
<dbReference type="Pfam" id="PF02518">
    <property type="entry name" value="HATPase_c"/>
    <property type="match status" value="1"/>
</dbReference>
<dbReference type="GO" id="GO:0005524">
    <property type="term" value="F:ATP binding"/>
    <property type="evidence" value="ECO:0007669"/>
    <property type="project" value="UniProtKB-KW"/>
</dbReference>
<dbReference type="PANTHER" id="PTHR43711:SF31">
    <property type="entry name" value="HISTIDINE KINASE"/>
    <property type="match status" value="1"/>
</dbReference>
<comment type="subcellular location">
    <subcellularLocation>
        <location evidence="2">Cell membrane</location>
    </subcellularLocation>
</comment>
<dbReference type="InterPro" id="IPR035965">
    <property type="entry name" value="PAS-like_dom_sf"/>
</dbReference>
<protein>
    <recommendedName>
        <fullName evidence="3">histidine kinase</fullName>
        <ecNumber evidence="3">2.7.13.3</ecNumber>
    </recommendedName>
</protein>
<evidence type="ECO:0000256" key="1">
    <source>
        <dbReference type="ARBA" id="ARBA00000085"/>
    </source>
</evidence>
<name>A0A1H9ZUX1_9EURY</name>
<evidence type="ECO:0000259" key="12">
    <source>
        <dbReference type="PROSITE" id="PS50109"/>
    </source>
</evidence>
<keyword evidence="6" id="KW-0808">Transferase</keyword>
<accession>A0A1H9ZUX1</accession>
<keyword evidence="16" id="KW-1185">Reference proteome</keyword>
<dbReference type="Pfam" id="PF08447">
    <property type="entry name" value="PAS_3"/>
    <property type="match status" value="1"/>
</dbReference>
<organism evidence="15 16">
    <name type="scientific">Methanococcoides vulcani</name>
    <dbReference type="NCBI Taxonomy" id="1353158"/>
    <lineage>
        <taxon>Archaea</taxon>
        <taxon>Methanobacteriati</taxon>
        <taxon>Methanobacteriota</taxon>
        <taxon>Stenosarchaea group</taxon>
        <taxon>Methanomicrobia</taxon>
        <taxon>Methanosarcinales</taxon>
        <taxon>Methanosarcinaceae</taxon>
        <taxon>Methanococcoides</taxon>
    </lineage>
</organism>
<sequence length="547" mass="60996">MEGANLDGSNIIQREFAVEGSCKDPTELFVDPEILSPVFEDIPMIMILVNQDGKVEYINRTATIALGKEKKDSIGLLGGELFGCMNSIKGEGCGKNRECSECTVRNSVMHTFETGESIYKKEGELEIVTNNKSVTLNFLISTTLIQQNNEPLVLLTADDITEQKNNDLAFEEAIRKQKALEDIINNSSTMVFLWRAEDFWPADYTSENVSKLGYSAEDFILGRITYGDLVHPDDYQMVWDTLAEKCEDGSDNYTSEYRLITKDGKLLWVSEKTFILRNGKGQATHFQGIVQDITERKEAEEAMLHAKLAAEAANTAKTEFISNINHELRTPLTLIIGFSNLLCSEDYGSLNEQQKKYISTILNNGNHLLKLINDLLDFSNIETGEMELHVNEFRVSDAIDEIEALMVPLSKKKGIDLTCNIDIEKPTIKADMPKFKHILYNLVNNSIKFTGQGGAVTIGGKISDEAVDFFVKDIGIGISPEDQEKLFKPFFQVDSSNSREYGGTGLGLALVKKFVEMHGGEVWVESELGKGSTFGFSIPNEPENPSY</sequence>
<keyword evidence="4" id="KW-1003">Cell membrane</keyword>
<dbReference type="FunFam" id="1.10.287.130:FF:000038">
    <property type="entry name" value="Sensory transduction histidine kinase"/>
    <property type="match status" value="1"/>
</dbReference>
<evidence type="ECO:0000256" key="11">
    <source>
        <dbReference type="ARBA" id="ARBA00023136"/>
    </source>
</evidence>
<dbReference type="CDD" id="cd00130">
    <property type="entry name" value="PAS"/>
    <property type="match status" value="1"/>
</dbReference>
<comment type="catalytic activity">
    <reaction evidence="1">
        <text>ATP + protein L-histidine = ADP + protein N-phospho-L-histidine.</text>
        <dbReference type="EC" id="2.7.13.3"/>
    </reaction>
</comment>
<dbReference type="InterPro" id="IPR005467">
    <property type="entry name" value="His_kinase_dom"/>
</dbReference>
<evidence type="ECO:0000313" key="15">
    <source>
        <dbReference type="EMBL" id="SES85162.1"/>
    </source>
</evidence>
<dbReference type="EC" id="2.7.13.3" evidence="3"/>
<dbReference type="EMBL" id="FOHQ01000003">
    <property type="protein sequence ID" value="SES85162.1"/>
    <property type="molecule type" value="Genomic_DNA"/>
</dbReference>
<feature type="domain" description="PAC" evidence="14">
    <location>
        <begin position="253"/>
        <end position="305"/>
    </location>
</feature>
<dbReference type="InterPro" id="IPR003661">
    <property type="entry name" value="HisK_dim/P_dom"/>
</dbReference>
<dbReference type="SMART" id="SM00091">
    <property type="entry name" value="PAS"/>
    <property type="match status" value="2"/>
</dbReference>
<evidence type="ECO:0000313" key="16">
    <source>
        <dbReference type="Proteomes" id="UP000243338"/>
    </source>
</evidence>
<evidence type="ECO:0000256" key="9">
    <source>
        <dbReference type="ARBA" id="ARBA00022840"/>
    </source>
</evidence>
<dbReference type="CDD" id="cd16922">
    <property type="entry name" value="HATPase_EvgS-ArcB-TorS-like"/>
    <property type="match status" value="1"/>
</dbReference>
<proteinExistence type="predicted"/>
<dbReference type="Gene3D" id="3.30.565.10">
    <property type="entry name" value="Histidine kinase-like ATPase, C-terminal domain"/>
    <property type="match status" value="1"/>
</dbReference>
<dbReference type="SUPFAM" id="SSF55874">
    <property type="entry name" value="ATPase domain of HSP90 chaperone/DNA topoisomerase II/histidine kinase"/>
    <property type="match status" value="1"/>
</dbReference>
<dbReference type="SMART" id="SM00388">
    <property type="entry name" value="HisKA"/>
    <property type="match status" value="1"/>
</dbReference>
<keyword evidence="8" id="KW-0418">Kinase</keyword>
<dbReference type="InterPro" id="IPR036097">
    <property type="entry name" value="HisK_dim/P_sf"/>
</dbReference>
<dbReference type="NCBIfam" id="TIGR00229">
    <property type="entry name" value="sensory_box"/>
    <property type="match status" value="1"/>
</dbReference>
<dbReference type="SUPFAM" id="SSF55785">
    <property type="entry name" value="PYP-like sensor domain (PAS domain)"/>
    <property type="match status" value="2"/>
</dbReference>
<dbReference type="InterPro" id="IPR036890">
    <property type="entry name" value="HATPase_C_sf"/>
</dbReference>
<feature type="domain" description="PAS" evidence="13">
    <location>
        <begin position="31"/>
        <end position="75"/>
    </location>
</feature>
<dbReference type="InterPro" id="IPR004358">
    <property type="entry name" value="Sig_transdc_His_kin-like_C"/>
</dbReference>
<evidence type="ECO:0000256" key="3">
    <source>
        <dbReference type="ARBA" id="ARBA00012438"/>
    </source>
</evidence>
<dbReference type="PRINTS" id="PR00344">
    <property type="entry name" value="BCTRLSENSOR"/>
</dbReference>
<dbReference type="Gene3D" id="1.10.287.130">
    <property type="match status" value="1"/>
</dbReference>
<dbReference type="InterPro" id="IPR000014">
    <property type="entry name" value="PAS"/>
</dbReference>
<evidence type="ECO:0000256" key="2">
    <source>
        <dbReference type="ARBA" id="ARBA00004236"/>
    </source>
</evidence>
<keyword evidence="11" id="KW-0472">Membrane</keyword>
<dbReference type="PROSITE" id="PS50109">
    <property type="entry name" value="HIS_KIN"/>
    <property type="match status" value="1"/>
</dbReference>
<dbReference type="SUPFAM" id="SSF47384">
    <property type="entry name" value="Homodimeric domain of signal transducing histidine kinase"/>
    <property type="match status" value="1"/>
</dbReference>
<evidence type="ECO:0000256" key="7">
    <source>
        <dbReference type="ARBA" id="ARBA00022741"/>
    </source>
</evidence>
<feature type="domain" description="Histidine kinase" evidence="12">
    <location>
        <begin position="323"/>
        <end position="542"/>
    </location>
</feature>
<dbReference type="SMART" id="SM00387">
    <property type="entry name" value="HATPase_c"/>
    <property type="match status" value="1"/>
</dbReference>
<dbReference type="CDD" id="cd00082">
    <property type="entry name" value="HisKA"/>
    <property type="match status" value="1"/>
</dbReference>
<evidence type="ECO:0000256" key="10">
    <source>
        <dbReference type="ARBA" id="ARBA00023012"/>
    </source>
</evidence>
<gene>
    <name evidence="15" type="ORF">SAMN04488587_1266</name>
</gene>
<feature type="domain" description="PAS" evidence="13">
    <location>
        <begin position="176"/>
        <end position="249"/>
    </location>
</feature>
<evidence type="ECO:0000259" key="14">
    <source>
        <dbReference type="PROSITE" id="PS50113"/>
    </source>
</evidence>
<dbReference type="Pfam" id="PF13426">
    <property type="entry name" value="PAS_9"/>
    <property type="match status" value="1"/>
</dbReference>
<keyword evidence="5" id="KW-0597">Phosphoprotein</keyword>
<dbReference type="SMART" id="SM00086">
    <property type="entry name" value="PAC"/>
    <property type="match status" value="2"/>
</dbReference>
<dbReference type="PROSITE" id="PS50112">
    <property type="entry name" value="PAS"/>
    <property type="match status" value="2"/>
</dbReference>
<dbReference type="OrthoDB" id="342253at2157"/>
<dbReference type="GO" id="GO:0000155">
    <property type="term" value="F:phosphorelay sensor kinase activity"/>
    <property type="evidence" value="ECO:0007669"/>
    <property type="project" value="InterPro"/>
</dbReference>
<evidence type="ECO:0000256" key="4">
    <source>
        <dbReference type="ARBA" id="ARBA00022475"/>
    </source>
</evidence>
<dbReference type="InterPro" id="IPR003594">
    <property type="entry name" value="HATPase_dom"/>
</dbReference>
<evidence type="ECO:0000256" key="5">
    <source>
        <dbReference type="ARBA" id="ARBA00022553"/>
    </source>
</evidence>
<dbReference type="InterPro" id="IPR001610">
    <property type="entry name" value="PAC"/>
</dbReference>
<dbReference type="PANTHER" id="PTHR43711">
    <property type="entry name" value="TWO-COMPONENT HISTIDINE KINASE"/>
    <property type="match status" value="1"/>
</dbReference>
<reference evidence="16" key="1">
    <citation type="submission" date="2016-10" db="EMBL/GenBank/DDBJ databases">
        <authorList>
            <person name="Varghese N."/>
            <person name="Submissions S."/>
        </authorList>
    </citation>
    <scope>NUCLEOTIDE SEQUENCE [LARGE SCALE GENOMIC DNA]</scope>
    <source>
        <strain evidence="16">SLH 33</strain>
    </source>
</reference>
<dbReference type="PROSITE" id="PS50113">
    <property type="entry name" value="PAC"/>
    <property type="match status" value="1"/>
</dbReference>
<keyword evidence="9" id="KW-0067">ATP-binding</keyword>
<dbReference type="STRING" id="1353158.SAMN04488587_1266"/>
<evidence type="ECO:0000256" key="8">
    <source>
        <dbReference type="ARBA" id="ARBA00022777"/>
    </source>
</evidence>
<dbReference type="Gene3D" id="3.30.450.20">
    <property type="entry name" value="PAS domain"/>
    <property type="match status" value="2"/>
</dbReference>
<dbReference type="FunFam" id="3.30.565.10:FF:000023">
    <property type="entry name" value="PAS domain-containing sensor histidine kinase"/>
    <property type="match status" value="1"/>
</dbReference>